<gene>
    <name evidence="1" type="ORF">PHSY_004531</name>
</gene>
<sequence length="103" mass="11777">MVPLNPPVPRACFETPWHIASALRDPRPTTLSGFIDATGKRLMLRPDAVVTLHNLEIHVEHQKEKPLKEEDKSCVDVLAYRLPGREIQVRENWCPGQFRSIVL</sequence>
<protein>
    <submittedName>
        <fullName evidence="1">Uncharacterized protein</fullName>
    </submittedName>
</protein>
<proteinExistence type="predicted"/>
<dbReference type="Proteomes" id="UP000014071">
    <property type="component" value="Unassembled WGS sequence"/>
</dbReference>
<evidence type="ECO:0000313" key="2">
    <source>
        <dbReference type="Proteomes" id="UP000014071"/>
    </source>
</evidence>
<dbReference type="eggNOG" id="ENOG502R2W7">
    <property type="taxonomic scope" value="Eukaryota"/>
</dbReference>
<dbReference type="RefSeq" id="XP_012190534.1">
    <property type="nucleotide sequence ID" value="XM_012335144.1"/>
</dbReference>
<accession>R9P6T2</accession>
<dbReference type="OrthoDB" id="2553433at2759"/>
<keyword evidence="2" id="KW-1185">Reference proteome</keyword>
<name>R9P6T2_PSEHS</name>
<organism evidence="1 2">
    <name type="scientific">Pseudozyma hubeiensis (strain SY62)</name>
    <name type="common">Yeast</name>
    <dbReference type="NCBI Taxonomy" id="1305764"/>
    <lineage>
        <taxon>Eukaryota</taxon>
        <taxon>Fungi</taxon>
        <taxon>Dikarya</taxon>
        <taxon>Basidiomycota</taxon>
        <taxon>Ustilaginomycotina</taxon>
        <taxon>Ustilaginomycetes</taxon>
        <taxon>Ustilaginales</taxon>
        <taxon>Ustilaginaceae</taxon>
        <taxon>Pseudozyma</taxon>
    </lineage>
</organism>
<evidence type="ECO:0000313" key="1">
    <source>
        <dbReference type="EMBL" id="GAC96947.1"/>
    </source>
</evidence>
<dbReference type="EMBL" id="DF238808">
    <property type="protein sequence ID" value="GAC96947.1"/>
    <property type="molecule type" value="Genomic_DNA"/>
</dbReference>
<dbReference type="AlphaFoldDB" id="R9P6T2"/>
<dbReference type="HOGENOM" id="CLU_159499_0_0_1"/>
<reference evidence="2" key="1">
    <citation type="journal article" date="2013" name="Genome Announc.">
        <title>Draft genome sequence of the basidiomycetous yeast-like fungus Pseudozyma hubeiensis SY62, which produces an abundant amount of the biosurfactant mannosylerythritol lipids.</title>
        <authorList>
            <person name="Konishi M."/>
            <person name="Hatada Y."/>
            <person name="Horiuchi J."/>
        </authorList>
    </citation>
    <scope>NUCLEOTIDE SEQUENCE [LARGE SCALE GENOMIC DNA]</scope>
    <source>
        <strain evidence="2">SY62</strain>
    </source>
</reference>
<dbReference type="GeneID" id="24109813"/>